<keyword evidence="2" id="KW-1185">Reference proteome</keyword>
<name>A0ABZ2RSP8_9BACT</name>
<organism evidence="1 2">
    <name type="scientific">Mycoplasmopsis felifaucium</name>
    <dbReference type="NCBI Taxonomy" id="35768"/>
    <lineage>
        <taxon>Bacteria</taxon>
        <taxon>Bacillati</taxon>
        <taxon>Mycoplasmatota</taxon>
        <taxon>Mycoplasmoidales</taxon>
        <taxon>Metamycoplasmataceae</taxon>
        <taxon>Mycoplasmopsis</taxon>
    </lineage>
</organism>
<gene>
    <name evidence="1" type="ORF">WG617_00525</name>
</gene>
<dbReference type="Proteomes" id="UP001477443">
    <property type="component" value="Chromosome"/>
</dbReference>
<accession>A0ABZ2RSP8</accession>
<evidence type="ECO:0000313" key="2">
    <source>
        <dbReference type="Proteomes" id="UP001477443"/>
    </source>
</evidence>
<dbReference type="NCBIfam" id="NF045996">
    <property type="entry name" value="MAG0920_fam"/>
    <property type="match status" value="1"/>
</dbReference>
<dbReference type="EMBL" id="CP148067">
    <property type="protein sequence ID" value="WXL29126.1"/>
    <property type="molecule type" value="Genomic_DNA"/>
</dbReference>
<reference evidence="1" key="1">
    <citation type="submission" date="2024-03" db="EMBL/GenBank/DDBJ databases">
        <title>Complete genome sequence of Mycoplasma felifaucium Z921 isolated from the trachea of a cheetah.</title>
        <authorList>
            <person name="Spergser J."/>
        </authorList>
    </citation>
    <scope>NUCLEOTIDE SEQUENCE [LARGE SCALE GENOMIC DNA]</scope>
    <source>
        <strain evidence="1">Z921</strain>
    </source>
</reference>
<evidence type="ECO:0000313" key="1">
    <source>
        <dbReference type="EMBL" id="WXL29126.1"/>
    </source>
</evidence>
<protein>
    <submittedName>
        <fullName evidence="1">Uncharacterized protein</fullName>
    </submittedName>
</protein>
<sequence length="107" mass="12595">MKKIMKQNININDSRLLENIIKEDENKTFQISFENKNTFINPSPAVADVSKFKTKKIKSFKTKNRYWIYWYAICNYETLSIDNGINANKLSFGSFYNSFKSSGWITE</sequence>
<proteinExistence type="predicted"/>